<dbReference type="SMART" id="SM00382">
    <property type="entry name" value="AAA"/>
    <property type="match status" value="1"/>
</dbReference>
<keyword evidence="3 5" id="KW-0067">ATP-binding</keyword>
<keyword evidence="1" id="KW-0813">Transport</keyword>
<dbReference type="EMBL" id="PXYW01000004">
    <property type="protein sequence ID" value="PSR35062.1"/>
    <property type="molecule type" value="Genomic_DNA"/>
</dbReference>
<name>A0A2T2XKP4_9FIRM</name>
<dbReference type="SUPFAM" id="SSF52540">
    <property type="entry name" value="P-loop containing nucleoside triphosphate hydrolases"/>
    <property type="match status" value="1"/>
</dbReference>
<keyword evidence="2" id="KW-0547">Nucleotide-binding</keyword>
<organism evidence="5 6">
    <name type="scientific">Sulfobacillus benefaciens</name>
    <dbReference type="NCBI Taxonomy" id="453960"/>
    <lineage>
        <taxon>Bacteria</taxon>
        <taxon>Bacillati</taxon>
        <taxon>Bacillota</taxon>
        <taxon>Clostridia</taxon>
        <taxon>Eubacteriales</taxon>
        <taxon>Clostridiales Family XVII. Incertae Sedis</taxon>
        <taxon>Sulfobacillus</taxon>
    </lineage>
</organism>
<protein>
    <submittedName>
        <fullName evidence="5">Sulfate ABC transporter ATP-binding protein</fullName>
    </submittedName>
</protein>
<dbReference type="PROSITE" id="PS50893">
    <property type="entry name" value="ABC_TRANSPORTER_2"/>
    <property type="match status" value="1"/>
</dbReference>
<evidence type="ECO:0000313" key="5">
    <source>
        <dbReference type="EMBL" id="PSR35062.1"/>
    </source>
</evidence>
<dbReference type="GO" id="GO:0016887">
    <property type="term" value="F:ATP hydrolysis activity"/>
    <property type="evidence" value="ECO:0007669"/>
    <property type="project" value="InterPro"/>
</dbReference>
<dbReference type="PROSITE" id="PS00211">
    <property type="entry name" value="ABC_TRANSPORTER_1"/>
    <property type="match status" value="1"/>
</dbReference>
<accession>A0A2T2XKP4</accession>
<evidence type="ECO:0000259" key="4">
    <source>
        <dbReference type="PROSITE" id="PS50893"/>
    </source>
</evidence>
<evidence type="ECO:0000313" key="6">
    <source>
        <dbReference type="Proteomes" id="UP000242972"/>
    </source>
</evidence>
<gene>
    <name evidence="5" type="ORF">C7B46_02595</name>
</gene>
<dbReference type="InterPro" id="IPR050763">
    <property type="entry name" value="ABC_transporter_ATP-binding"/>
</dbReference>
<comment type="caution">
    <text evidence="5">The sequence shown here is derived from an EMBL/GenBank/DDBJ whole genome shotgun (WGS) entry which is preliminary data.</text>
</comment>
<evidence type="ECO:0000256" key="3">
    <source>
        <dbReference type="ARBA" id="ARBA00022840"/>
    </source>
</evidence>
<dbReference type="InterPro" id="IPR003439">
    <property type="entry name" value="ABC_transporter-like_ATP-bd"/>
</dbReference>
<dbReference type="GO" id="GO:0005524">
    <property type="term" value="F:ATP binding"/>
    <property type="evidence" value="ECO:0007669"/>
    <property type="project" value="UniProtKB-KW"/>
</dbReference>
<dbReference type="InterPro" id="IPR003593">
    <property type="entry name" value="AAA+_ATPase"/>
</dbReference>
<dbReference type="PANTHER" id="PTHR42711:SF17">
    <property type="entry name" value="ABC TRANSPORTER ATP-BINDING PROTEIN"/>
    <property type="match status" value="1"/>
</dbReference>
<dbReference type="Pfam" id="PF00005">
    <property type="entry name" value="ABC_tran"/>
    <property type="match status" value="1"/>
</dbReference>
<dbReference type="PANTHER" id="PTHR42711">
    <property type="entry name" value="ABC TRANSPORTER ATP-BINDING PROTEIN"/>
    <property type="match status" value="1"/>
</dbReference>
<evidence type="ECO:0000256" key="2">
    <source>
        <dbReference type="ARBA" id="ARBA00022741"/>
    </source>
</evidence>
<proteinExistence type="predicted"/>
<reference evidence="5 6" key="1">
    <citation type="journal article" date="2014" name="BMC Genomics">
        <title>Comparison of environmental and isolate Sulfobacillus genomes reveals diverse carbon, sulfur, nitrogen, and hydrogen metabolisms.</title>
        <authorList>
            <person name="Justice N.B."/>
            <person name="Norman A."/>
            <person name="Brown C.T."/>
            <person name="Singh A."/>
            <person name="Thomas B.C."/>
            <person name="Banfield J.F."/>
        </authorList>
    </citation>
    <scope>NUCLEOTIDE SEQUENCE [LARGE SCALE GENOMIC DNA]</scope>
    <source>
        <strain evidence="5">AMDSBA4</strain>
    </source>
</reference>
<dbReference type="CDD" id="cd03230">
    <property type="entry name" value="ABC_DR_subfamily_A"/>
    <property type="match status" value="1"/>
</dbReference>
<feature type="domain" description="ABC transporter" evidence="4">
    <location>
        <begin position="7"/>
        <end position="230"/>
    </location>
</feature>
<dbReference type="AlphaFoldDB" id="A0A2T2XKP4"/>
<dbReference type="Gene3D" id="3.40.50.300">
    <property type="entry name" value="P-loop containing nucleotide triphosphate hydrolases"/>
    <property type="match status" value="1"/>
</dbReference>
<evidence type="ECO:0000256" key="1">
    <source>
        <dbReference type="ARBA" id="ARBA00022448"/>
    </source>
</evidence>
<dbReference type="InterPro" id="IPR017871">
    <property type="entry name" value="ABC_transporter-like_CS"/>
</dbReference>
<dbReference type="Proteomes" id="UP000242972">
    <property type="component" value="Unassembled WGS sequence"/>
</dbReference>
<sequence length="307" mass="33914">MESVFSLECHALTFRYGRAAALDGVTFGCTQGESVALLGPNGAGKTTLIKLCLGLLTPTQGTVTVLGQDPKVAARNGIIGTMLQHTHLPGDATVAELLRFQQALYEHPLPMADVVETAGISEILTKRTDRLSGGQIRRVEFAMAIAGNPAVLFLDEPTEGMDLATRQEFWHRLDILKNYGTTVLFASHDLTETDRYSDRILLLSQGHKVAFDQPEQLKRSLGLPRIRFRLQIPLTVEDLSERLRCQVILESEGYVAVTPHVDETLRRIVALPQQAYHFALEDSGLDEVFSHLTAMGGDRHEEIMGRN</sequence>
<dbReference type="InterPro" id="IPR027417">
    <property type="entry name" value="P-loop_NTPase"/>
</dbReference>